<dbReference type="PANTHER" id="PTHR46731:SF1">
    <property type="entry name" value="F-BOX ONLY PROTEIN 15"/>
    <property type="match status" value="1"/>
</dbReference>
<dbReference type="EMBL" id="CAEY01000070">
    <property type="status" value="NOT_ANNOTATED_CDS"/>
    <property type="molecule type" value="Genomic_DNA"/>
</dbReference>
<dbReference type="InterPro" id="IPR036047">
    <property type="entry name" value="F-box-like_dom_sf"/>
</dbReference>
<dbReference type="HOGENOM" id="CLU_1236455_0_0_1"/>
<evidence type="ECO:0000313" key="2">
    <source>
        <dbReference type="EnsemblMetazoa" id="tetur11g01690.1"/>
    </source>
</evidence>
<sequence>MDVKNFFTCTLNELLNQEGFKKVSIEIYPNRFRAVYNYIHHDRVGNELSTSVVELIGAPVGSLLCCSGHILKSYYDTPDESVRTKLRLEGNLTEIVNQFKYQFIYRIKNALSIRITELPSEILYHLIEYLNVQDIMNLLRVNQTWQRLLDDDYIWRKMYLSTYGENPDVEEYRSDGTAICNWRNLVIREFIKRKRMEAELRFSQDLSRRSLPASPRLLALPPAF</sequence>
<name>T1KGR0_TETUR</name>
<dbReference type="Pfam" id="PF12937">
    <property type="entry name" value="F-box-like"/>
    <property type="match status" value="1"/>
</dbReference>
<dbReference type="OMA" id="ACYGNIL"/>
<dbReference type="Proteomes" id="UP000015104">
    <property type="component" value="Unassembled WGS sequence"/>
</dbReference>
<reference evidence="2" key="2">
    <citation type="submission" date="2015-06" db="UniProtKB">
        <authorList>
            <consortium name="EnsemblMetazoa"/>
        </authorList>
    </citation>
    <scope>IDENTIFICATION</scope>
</reference>
<proteinExistence type="predicted"/>
<dbReference type="EnsemblMetazoa" id="tetur11g01690.1">
    <property type="protein sequence ID" value="tetur11g01690.1"/>
    <property type="gene ID" value="tetur11g01690"/>
</dbReference>
<keyword evidence="3" id="KW-1185">Reference proteome</keyword>
<dbReference type="OrthoDB" id="6412117at2759"/>
<dbReference type="SUPFAM" id="SSF81383">
    <property type="entry name" value="F-box domain"/>
    <property type="match status" value="1"/>
</dbReference>
<dbReference type="SMART" id="SM00256">
    <property type="entry name" value="FBOX"/>
    <property type="match status" value="1"/>
</dbReference>
<dbReference type="STRING" id="32264.T1KGR0"/>
<feature type="domain" description="F-box" evidence="1">
    <location>
        <begin position="112"/>
        <end position="158"/>
    </location>
</feature>
<dbReference type="GO" id="GO:0019005">
    <property type="term" value="C:SCF ubiquitin ligase complex"/>
    <property type="evidence" value="ECO:0007669"/>
    <property type="project" value="TreeGrafter"/>
</dbReference>
<dbReference type="InterPro" id="IPR001810">
    <property type="entry name" value="F-box_dom"/>
</dbReference>
<dbReference type="AlphaFoldDB" id="T1KGR0"/>
<dbReference type="KEGG" id="tut:107363925"/>
<reference evidence="3" key="1">
    <citation type="submission" date="2011-08" db="EMBL/GenBank/DDBJ databases">
        <authorList>
            <person name="Rombauts S."/>
        </authorList>
    </citation>
    <scope>NUCLEOTIDE SEQUENCE</scope>
    <source>
        <strain evidence="3">London</strain>
    </source>
</reference>
<evidence type="ECO:0000313" key="3">
    <source>
        <dbReference type="Proteomes" id="UP000015104"/>
    </source>
</evidence>
<dbReference type="PROSITE" id="PS50181">
    <property type="entry name" value="FBOX"/>
    <property type="match status" value="1"/>
</dbReference>
<accession>T1KGR0</accession>
<organism evidence="2 3">
    <name type="scientific">Tetranychus urticae</name>
    <name type="common">Two-spotted spider mite</name>
    <dbReference type="NCBI Taxonomy" id="32264"/>
    <lineage>
        <taxon>Eukaryota</taxon>
        <taxon>Metazoa</taxon>
        <taxon>Ecdysozoa</taxon>
        <taxon>Arthropoda</taxon>
        <taxon>Chelicerata</taxon>
        <taxon>Arachnida</taxon>
        <taxon>Acari</taxon>
        <taxon>Acariformes</taxon>
        <taxon>Trombidiformes</taxon>
        <taxon>Prostigmata</taxon>
        <taxon>Eleutherengona</taxon>
        <taxon>Raphignathae</taxon>
        <taxon>Tetranychoidea</taxon>
        <taxon>Tetranychidae</taxon>
        <taxon>Tetranychus</taxon>
    </lineage>
</organism>
<gene>
    <name evidence="2" type="primary">107363925</name>
</gene>
<dbReference type="PANTHER" id="PTHR46731">
    <property type="entry name" value="F-BOX ONLY PROTEIN 15"/>
    <property type="match status" value="1"/>
</dbReference>
<protein>
    <recommendedName>
        <fullName evidence="1">F-box domain-containing protein</fullName>
    </recommendedName>
</protein>
<evidence type="ECO:0000259" key="1">
    <source>
        <dbReference type="PROSITE" id="PS50181"/>
    </source>
</evidence>
<dbReference type="Gene3D" id="1.20.1280.50">
    <property type="match status" value="1"/>
</dbReference>